<dbReference type="Gene3D" id="3.40.710.10">
    <property type="entry name" value="DD-peptidase/beta-lactamase superfamily"/>
    <property type="match status" value="1"/>
</dbReference>
<dbReference type="GO" id="GO:0006537">
    <property type="term" value="P:glutamate biosynthetic process"/>
    <property type="evidence" value="ECO:0007669"/>
    <property type="project" value="TreeGrafter"/>
</dbReference>
<keyword evidence="6" id="KW-0007">Acetylation</keyword>
<gene>
    <name evidence="6" type="primary">glsA</name>
    <name evidence="7" type="ORF">ATM17_18295</name>
</gene>
<evidence type="ECO:0000313" key="8">
    <source>
        <dbReference type="Proteomes" id="UP000076088"/>
    </source>
</evidence>
<dbReference type="EC" id="3.5.1.2" evidence="3 6"/>
<evidence type="ECO:0000256" key="3">
    <source>
        <dbReference type="ARBA" id="ARBA00012918"/>
    </source>
</evidence>
<comment type="catalytic activity">
    <reaction evidence="5 6">
        <text>L-glutamine + H2O = L-glutamate + NH4(+)</text>
        <dbReference type="Rhea" id="RHEA:15889"/>
        <dbReference type="ChEBI" id="CHEBI:15377"/>
        <dbReference type="ChEBI" id="CHEBI:28938"/>
        <dbReference type="ChEBI" id="CHEBI:29985"/>
        <dbReference type="ChEBI" id="CHEBI:58359"/>
        <dbReference type="EC" id="3.5.1.2"/>
    </reaction>
</comment>
<dbReference type="FunFam" id="3.40.710.10:FF:000005">
    <property type="entry name" value="Glutaminase"/>
    <property type="match status" value="1"/>
</dbReference>
<dbReference type="HAMAP" id="MF_00313">
    <property type="entry name" value="Glutaminase"/>
    <property type="match status" value="1"/>
</dbReference>
<dbReference type="AlphaFoldDB" id="A0AAC9AWI1"/>
<evidence type="ECO:0000256" key="6">
    <source>
        <dbReference type="HAMAP-Rule" id="MF_00313"/>
    </source>
</evidence>
<dbReference type="GO" id="GO:0006543">
    <property type="term" value="P:L-glutamine catabolic process"/>
    <property type="evidence" value="ECO:0007669"/>
    <property type="project" value="TreeGrafter"/>
</dbReference>
<feature type="binding site" evidence="6">
    <location>
        <position position="193"/>
    </location>
    <ligand>
        <name>substrate</name>
    </ligand>
</feature>
<comment type="subunit">
    <text evidence="2 6">Homotetramer.</text>
</comment>
<comment type="caution">
    <text evidence="6">Lacks conserved residue(s) required for the propagation of feature annotation.</text>
</comment>
<keyword evidence="8" id="KW-1185">Reference proteome</keyword>
<protein>
    <recommendedName>
        <fullName evidence="3 6">Glutaminase</fullName>
        <ecNumber evidence="3 6">3.5.1.2</ecNumber>
    </recommendedName>
</protein>
<accession>A0AAC9AWI1</accession>
<keyword evidence="4 6" id="KW-0378">Hydrolase</keyword>
<dbReference type="GO" id="GO:0004359">
    <property type="term" value="F:glutaminase activity"/>
    <property type="evidence" value="ECO:0007669"/>
    <property type="project" value="UniProtKB-UniRule"/>
</dbReference>
<dbReference type="EMBL" id="CP013344">
    <property type="protein sequence ID" value="AMU90969.1"/>
    <property type="molecule type" value="Genomic_DNA"/>
</dbReference>
<reference evidence="7 8" key="2">
    <citation type="journal article" date="2016" name="Genome Announc.">
        <title>Complete Genome Sequence of Sphingopyxis macrogoltabida Strain 203N (NBRC 111659), a Polyethylene Glycol Degrader.</title>
        <authorList>
            <person name="Ohtsubo Y."/>
            <person name="Nonoyama S."/>
            <person name="Nagata Y."/>
            <person name="Numata M."/>
            <person name="Tsuchikane K."/>
            <person name="Hosoyama A."/>
            <person name="Yamazoe A."/>
            <person name="Tsuda M."/>
            <person name="Fujita N."/>
            <person name="Kawai F."/>
        </authorList>
    </citation>
    <scope>NUCLEOTIDE SEQUENCE [LARGE SCALE GENOMIC DNA]</scope>
    <source>
        <strain evidence="7 8">203N</strain>
    </source>
</reference>
<dbReference type="NCBIfam" id="NF002133">
    <property type="entry name" value="PRK00971.1-2"/>
    <property type="match status" value="1"/>
</dbReference>
<dbReference type="PANTHER" id="PTHR12544:SF29">
    <property type="entry name" value="GLUTAMINASE"/>
    <property type="match status" value="1"/>
</dbReference>
<feature type="binding site" evidence="6">
    <location>
        <position position="116"/>
    </location>
    <ligand>
        <name>substrate</name>
    </ligand>
</feature>
<evidence type="ECO:0000313" key="7">
    <source>
        <dbReference type="EMBL" id="AMU90969.1"/>
    </source>
</evidence>
<sequence>MDCAELEKLAADVVAQCVADADAGVAASYIPELARADPRTIGIAIAMPDGSMVSAGAFDTPFSLQSISSVFALTLGLGRIGDQLWARFGREPSGTAYNSIVQLEREGGIPRNPFINAGAIALADLNLSPHQPKEAIGEFIRFLRFLADDLSIFVDQNIARSELAASGRNRALAYFMDAFGNLRHGVDEVLGTYVHYCAAMLDCCQLARAGRFLMCGGRMPNGRVVSERRARRILALMLTCGMYDESGDFAFRAGIPAKSGISGGILAVVPGVASIAVRSPGLNGYGNSTLGVRALQLLTEQTGWSIFGSRGAATQSSSGQ</sequence>
<dbReference type="SUPFAM" id="SSF56601">
    <property type="entry name" value="beta-lactamase/transpeptidase-like"/>
    <property type="match status" value="1"/>
</dbReference>
<feature type="binding site" evidence="6">
    <location>
        <position position="66"/>
    </location>
    <ligand>
        <name>substrate</name>
    </ligand>
</feature>
<feature type="binding site" evidence="6">
    <location>
        <position position="243"/>
    </location>
    <ligand>
        <name>substrate</name>
    </ligand>
</feature>
<evidence type="ECO:0000256" key="2">
    <source>
        <dbReference type="ARBA" id="ARBA00011881"/>
    </source>
</evidence>
<reference evidence="8" key="1">
    <citation type="submission" date="2015-11" db="EMBL/GenBank/DDBJ databases">
        <title>Complete genome sequence of a polyethylene-glycol degrader Sphingopyxis macrogoltabida 203N (NBRC 111659).</title>
        <authorList>
            <person name="Yoshiyuki O."/>
            <person name="Shouta N."/>
            <person name="Nagata Y."/>
            <person name="Numata M."/>
            <person name="Tsuchikane K."/>
            <person name="Hosoyama A."/>
            <person name="Yamazoe A."/>
            <person name="Tsuda M."/>
            <person name="Fujita N."/>
            <person name="Kawai F."/>
        </authorList>
    </citation>
    <scope>NUCLEOTIDE SEQUENCE [LARGE SCALE GENOMIC DNA]</scope>
    <source>
        <strain evidence="8">203N</strain>
    </source>
</reference>
<dbReference type="KEGG" id="smaz:LH19_17730"/>
<dbReference type="Proteomes" id="UP000076088">
    <property type="component" value="Chromosome"/>
</dbReference>
<proteinExistence type="inferred from homology"/>
<dbReference type="InterPro" id="IPR012338">
    <property type="entry name" value="Beta-lactam/transpept-like"/>
</dbReference>
<evidence type="ECO:0000256" key="4">
    <source>
        <dbReference type="ARBA" id="ARBA00022801"/>
    </source>
</evidence>
<dbReference type="PANTHER" id="PTHR12544">
    <property type="entry name" value="GLUTAMINASE"/>
    <property type="match status" value="1"/>
</dbReference>
<evidence type="ECO:0000256" key="5">
    <source>
        <dbReference type="ARBA" id="ARBA00049534"/>
    </source>
</evidence>
<organism evidence="7 8">
    <name type="scientific">Sphingopyxis macrogoltabida</name>
    <name type="common">Sphingomonas macrogoltabidus</name>
    <dbReference type="NCBI Taxonomy" id="33050"/>
    <lineage>
        <taxon>Bacteria</taxon>
        <taxon>Pseudomonadati</taxon>
        <taxon>Pseudomonadota</taxon>
        <taxon>Alphaproteobacteria</taxon>
        <taxon>Sphingomonadales</taxon>
        <taxon>Sphingomonadaceae</taxon>
        <taxon>Sphingopyxis</taxon>
    </lineage>
</organism>
<evidence type="ECO:0000256" key="1">
    <source>
        <dbReference type="ARBA" id="ARBA00011076"/>
    </source>
</evidence>
<comment type="similarity">
    <text evidence="1 6">Belongs to the glutaminase family.</text>
</comment>
<dbReference type="RefSeq" id="WP_054730707.1">
    <property type="nucleotide sequence ID" value="NZ_CP009429.1"/>
</dbReference>
<feature type="binding site" evidence="6">
    <location>
        <position position="169"/>
    </location>
    <ligand>
        <name>substrate</name>
    </ligand>
</feature>
<name>A0AAC9AWI1_SPHMC</name>
<dbReference type="NCBIfam" id="TIGR03814">
    <property type="entry name" value="Gln_ase"/>
    <property type="match status" value="1"/>
</dbReference>
<dbReference type="InterPro" id="IPR015868">
    <property type="entry name" value="Glutaminase"/>
</dbReference>
<feature type="binding site" evidence="6">
    <location>
        <position position="162"/>
    </location>
    <ligand>
        <name>substrate</name>
    </ligand>
</feature>
<dbReference type="Pfam" id="PF04960">
    <property type="entry name" value="Glutaminase"/>
    <property type="match status" value="1"/>
</dbReference>